<dbReference type="Pfam" id="PF11961">
    <property type="entry name" value="DUF3475"/>
    <property type="match status" value="1"/>
</dbReference>
<gene>
    <name evidence="3" type="ORF">RJ641_028386</name>
</gene>
<dbReference type="GO" id="GO:0045927">
    <property type="term" value="P:positive regulation of growth"/>
    <property type="evidence" value="ECO:0007669"/>
    <property type="project" value="InterPro"/>
</dbReference>
<evidence type="ECO:0000313" key="4">
    <source>
        <dbReference type="Proteomes" id="UP001370490"/>
    </source>
</evidence>
<reference evidence="3 4" key="1">
    <citation type="submission" date="2023-12" db="EMBL/GenBank/DDBJ databases">
        <title>A high-quality genome assembly for Dillenia turbinata (Dilleniales).</title>
        <authorList>
            <person name="Chanderbali A."/>
        </authorList>
    </citation>
    <scope>NUCLEOTIDE SEQUENCE [LARGE SCALE GENOMIC DNA]</scope>
    <source>
        <strain evidence="3">LSX21</strain>
        <tissue evidence="3">Leaf</tissue>
    </source>
</reference>
<protein>
    <submittedName>
        <fullName evidence="3">Uncharacterized protein</fullName>
    </submittedName>
</protein>
<organism evidence="3 4">
    <name type="scientific">Dillenia turbinata</name>
    <dbReference type="NCBI Taxonomy" id="194707"/>
    <lineage>
        <taxon>Eukaryota</taxon>
        <taxon>Viridiplantae</taxon>
        <taxon>Streptophyta</taxon>
        <taxon>Embryophyta</taxon>
        <taxon>Tracheophyta</taxon>
        <taxon>Spermatophyta</taxon>
        <taxon>Magnoliopsida</taxon>
        <taxon>eudicotyledons</taxon>
        <taxon>Gunneridae</taxon>
        <taxon>Pentapetalae</taxon>
        <taxon>Dilleniales</taxon>
        <taxon>Dilleniaceae</taxon>
        <taxon>Dillenia</taxon>
    </lineage>
</organism>
<keyword evidence="4" id="KW-1185">Reference proteome</keyword>
<dbReference type="AlphaFoldDB" id="A0AAN8W4C4"/>
<name>A0AAN8W4C4_9MAGN</name>
<dbReference type="PANTHER" id="PTHR31371">
    <property type="entry name" value="BNAC09G50660D PROTEIN"/>
    <property type="match status" value="1"/>
</dbReference>
<sequence length="521" mass="59032">MEWLTRIGKKPSLATVERPKNGYGRNEKHQSLGILAFETAKTMSRLVSLYKSLSDDEFLKLRKEIMKSEGICYLNSEDERFLLNLACAERLEDLDHAANVISRLGRKCTDFGLYRFGEIYAELKLGVFDLAKLEYDSREIKKTVEKMEKYISGTASLYAGLETLTEMEISERKLNQWKKKATTLRAAQKTNSELFEQKITFQRRQVRHFREISLWNITFNKSVGLMARIVCVVYARICLVFGPYIPALPQVSSPSTRRQQINNQSWFYQDQRVSKSGPIDTMSKPGLIRFLSQESSIFLDDDVDVGFTYKFDRGCEGETKFELYRGRKYNKVFLAAPPNTLGGSGLALRYANVIIMAEKFLNSPLAIGEDAREDLYQMLPSSLKKLVGLKLRNNLFRAEELGDGDGNALADGWREGLASILAWLGPLAHDTVKWQLERNLEKRRFDAEPTVLLFQTLHYADREKTEAAIAEILVGLTCIYRYGDGPGSHPAVRLGRYLHNGALHSGGVIDYGGSGSALLYS</sequence>
<evidence type="ECO:0000259" key="1">
    <source>
        <dbReference type="Pfam" id="PF05003"/>
    </source>
</evidence>
<evidence type="ECO:0000313" key="3">
    <source>
        <dbReference type="EMBL" id="KAK6943009.1"/>
    </source>
</evidence>
<dbReference type="InterPro" id="IPR007700">
    <property type="entry name" value="DUF668"/>
</dbReference>
<comment type="caution">
    <text evidence="3">The sequence shown here is derived from an EMBL/GenBank/DDBJ whole genome shotgun (WGS) entry which is preliminary data.</text>
</comment>
<feature type="domain" description="DUF668" evidence="1">
    <location>
        <begin position="340"/>
        <end position="433"/>
    </location>
</feature>
<proteinExistence type="predicted"/>
<dbReference type="Pfam" id="PF05003">
    <property type="entry name" value="DUF668"/>
    <property type="match status" value="1"/>
</dbReference>
<feature type="domain" description="DUF3475" evidence="2">
    <location>
        <begin position="34"/>
        <end position="89"/>
    </location>
</feature>
<dbReference type="EMBL" id="JBAMMX010000004">
    <property type="protein sequence ID" value="KAK6943009.1"/>
    <property type="molecule type" value="Genomic_DNA"/>
</dbReference>
<dbReference type="InterPro" id="IPR021864">
    <property type="entry name" value="DUF3475"/>
</dbReference>
<evidence type="ECO:0000259" key="2">
    <source>
        <dbReference type="Pfam" id="PF11961"/>
    </source>
</evidence>
<dbReference type="PANTHER" id="PTHR31371:SF13">
    <property type="entry name" value="OS05G0457600 PROTEIN"/>
    <property type="match status" value="1"/>
</dbReference>
<dbReference type="Proteomes" id="UP001370490">
    <property type="component" value="Unassembled WGS sequence"/>
</dbReference>
<accession>A0AAN8W4C4</accession>